<evidence type="ECO:0000313" key="12">
    <source>
        <dbReference type="EMBL" id="GAC14369.1"/>
    </source>
</evidence>
<accession>K6X152</accession>
<dbReference type="AlphaFoldDB" id="K6X152"/>
<evidence type="ECO:0000256" key="8">
    <source>
        <dbReference type="ARBA" id="ARBA00022679"/>
    </source>
</evidence>
<dbReference type="UniPathway" id="UPA00973"/>
<dbReference type="eggNOG" id="COG0763">
    <property type="taxonomic scope" value="Bacteria"/>
</dbReference>
<proteinExistence type="inferred from homology"/>
<keyword evidence="6 11" id="KW-0441">Lipid A biosynthesis</keyword>
<evidence type="ECO:0000256" key="11">
    <source>
        <dbReference type="HAMAP-Rule" id="MF_00392"/>
    </source>
</evidence>
<dbReference type="InterPro" id="IPR003835">
    <property type="entry name" value="Glyco_trans_19"/>
</dbReference>
<reference evidence="12 13" key="1">
    <citation type="journal article" date="2017" name="Antonie Van Leeuwenhoek">
        <title>Rhizobium rhizosphaerae sp. nov., a novel species isolated from rice rhizosphere.</title>
        <authorList>
            <person name="Zhao J.J."/>
            <person name="Zhang J."/>
            <person name="Zhang R.J."/>
            <person name="Zhang C.W."/>
            <person name="Yin H.Q."/>
            <person name="Zhang X.X."/>
        </authorList>
    </citation>
    <scope>NUCLEOTIDE SEQUENCE [LARGE SCALE GENOMIC DNA]</scope>
    <source>
        <strain evidence="12 13">E3</strain>
    </source>
</reference>
<evidence type="ECO:0000256" key="7">
    <source>
        <dbReference type="ARBA" id="ARBA00022676"/>
    </source>
</evidence>
<dbReference type="GO" id="GO:0009245">
    <property type="term" value="P:lipid A biosynthetic process"/>
    <property type="evidence" value="ECO:0007669"/>
    <property type="project" value="UniProtKB-UniRule"/>
</dbReference>
<evidence type="ECO:0000256" key="3">
    <source>
        <dbReference type="ARBA" id="ARBA00012687"/>
    </source>
</evidence>
<dbReference type="SUPFAM" id="SSF53756">
    <property type="entry name" value="UDP-Glycosyltransferase/glycogen phosphorylase"/>
    <property type="match status" value="1"/>
</dbReference>
<dbReference type="Proteomes" id="UP000006334">
    <property type="component" value="Unassembled WGS sequence"/>
</dbReference>
<dbReference type="NCBIfam" id="TIGR00215">
    <property type="entry name" value="lpxB"/>
    <property type="match status" value="1"/>
</dbReference>
<comment type="caution">
    <text evidence="12">The sequence shown here is derived from an EMBL/GenBank/DDBJ whole genome shotgun (WGS) entry which is preliminary data.</text>
</comment>
<evidence type="ECO:0000313" key="13">
    <source>
        <dbReference type="Proteomes" id="UP000006334"/>
    </source>
</evidence>
<dbReference type="HAMAP" id="MF_00392">
    <property type="entry name" value="LpxB"/>
    <property type="match status" value="1"/>
</dbReference>
<protein>
    <recommendedName>
        <fullName evidence="4 11">Lipid-A-disaccharide synthase</fullName>
        <ecNumber evidence="3 11">2.4.1.182</ecNumber>
    </recommendedName>
</protein>
<comment type="catalytic activity">
    <reaction evidence="10 11">
        <text>a lipid X + a UDP-2-N,3-O-bis[(3R)-3-hydroxyacyl]-alpha-D-glucosamine = a lipid A disaccharide + UDP + H(+)</text>
        <dbReference type="Rhea" id="RHEA:67828"/>
        <dbReference type="ChEBI" id="CHEBI:15378"/>
        <dbReference type="ChEBI" id="CHEBI:58223"/>
        <dbReference type="ChEBI" id="CHEBI:137748"/>
        <dbReference type="ChEBI" id="CHEBI:176338"/>
        <dbReference type="ChEBI" id="CHEBI:176343"/>
        <dbReference type="EC" id="2.4.1.182"/>
    </reaction>
</comment>
<keyword evidence="5 11" id="KW-0444">Lipid biosynthesis</keyword>
<evidence type="ECO:0000256" key="1">
    <source>
        <dbReference type="ARBA" id="ARBA00002056"/>
    </source>
</evidence>
<evidence type="ECO:0000256" key="2">
    <source>
        <dbReference type="ARBA" id="ARBA00007868"/>
    </source>
</evidence>
<sequence length="392" mass="43317">MSKRPLKIAIVAGEASGDVLAAGMMKQILAIHPDAQFEGIAGPNMLKQGCTTLFDMEELSVMGLVEVLSRIRRLLFIRKTVLQHFTDNPPDVYIGVDAPDFNLPLEKKLKKRGIKTVHYVSPTVWAWRENRIYGIAEATNLVLSIFPFEKAVYDKHGFPCQYVGHTMADSIAIYPDQLLARQELDGVQLDKNAKVLALLPGSRGGEVNMLLEVFLQSASKLCATLDELHVVIPAVNKVRKAQIEEIVANFVDSASYASNMRISVLMGQSRNVMIAADAILLASGTASLEAMLCKRPMVVAYRLKWLTHQIMKKMYKPAYFSLPNVLADKPIVPELLQEDVNPVTISEYLIPMFATDAVKVPQEFVALHEVLKQDADKQSATAVLNLIGASSE</sequence>
<dbReference type="EC" id="2.4.1.182" evidence="3 11"/>
<keyword evidence="8 11" id="KW-0808">Transferase</keyword>
<keyword evidence="7 11" id="KW-0328">Glycosyltransferase</keyword>
<dbReference type="PANTHER" id="PTHR30372">
    <property type="entry name" value="LIPID-A-DISACCHARIDE SYNTHASE"/>
    <property type="match status" value="1"/>
</dbReference>
<keyword evidence="13" id="KW-1185">Reference proteome</keyword>
<dbReference type="GO" id="GO:0016020">
    <property type="term" value="C:membrane"/>
    <property type="evidence" value="ECO:0007669"/>
    <property type="project" value="GOC"/>
</dbReference>
<dbReference type="GO" id="GO:0005543">
    <property type="term" value="F:phospholipid binding"/>
    <property type="evidence" value="ECO:0007669"/>
    <property type="project" value="TreeGrafter"/>
</dbReference>
<gene>
    <name evidence="11 12" type="primary">lpxB</name>
    <name evidence="12" type="ORF">GLIP_1736</name>
</gene>
<comment type="function">
    <text evidence="1 11">Condensation of UDP-2,3-diacylglucosamine and 2,3-diacylglucosamine-1-phosphate to form lipid A disaccharide, a precursor of lipid A, a phosphorylated glycolipid that anchors the lipopolysaccharide to the outer membrane of the cell.</text>
</comment>
<dbReference type="STRING" id="1127673.GLIP_1736"/>
<keyword evidence="9 11" id="KW-0443">Lipid metabolism</keyword>
<evidence type="ECO:0000256" key="10">
    <source>
        <dbReference type="ARBA" id="ARBA00048975"/>
    </source>
</evidence>
<name>K6X152_9ALTE</name>
<dbReference type="GO" id="GO:0008915">
    <property type="term" value="F:lipid-A-disaccharide synthase activity"/>
    <property type="evidence" value="ECO:0007669"/>
    <property type="project" value="UniProtKB-UniRule"/>
</dbReference>
<evidence type="ECO:0000256" key="9">
    <source>
        <dbReference type="ARBA" id="ARBA00023098"/>
    </source>
</evidence>
<dbReference type="OrthoDB" id="9801642at2"/>
<comment type="pathway">
    <text evidence="11">Bacterial outer membrane biogenesis; LPS lipid A biosynthesis.</text>
</comment>
<comment type="similarity">
    <text evidence="2 11">Belongs to the LpxB family.</text>
</comment>
<evidence type="ECO:0000256" key="6">
    <source>
        <dbReference type="ARBA" id="ARBA00022556"/>
    </source>
</evidence>
<dbReference type="RefSeq" id="WP_008844185.1">
    <property type="nucleotide sequence ID" value="NZ_BAEN01000036.1"/>
</dbReference>
<evidence type="ECO:0000256" key="4">
    <source>
        <dbReference type="ARBA" id="ARBA00020902"/>
    </source>
</evidence>
<dbReference type="Pfam" id="PF02684">
    <property type="entry name" value="LpxB"/>
    <property type="match status" value="1"/>
</dbReference>
<dbReference type="PANTHER" id="PTHR30372:SF4">
    <property type="entry name" value="LIPID-A-DISACCHARIDE SYNTHASE, MITOCHONDRIAL-RELATED"/>
    <property type="match status" value="1"/>
</dbReference>
<evidence type="ECO:0000256" key="5">
    <source>
        <dbReference type="ARBA" id="ARBA00022516"/>
    </source>
</evidence>
<organism evidence="12 13">
    <name type="scientific">Aliiglaciecola lipolytica E3</name>
    <dbReference type="NCBI Taxonomy" id="1127673"/>
    <lineage>
        <taxon>Bacteria</taxon>
        <taxon>Pseudomonadati</taxon>
        <taxon>Pseudomonadota</taxon>
        <taxon>Gammaproteobacteria</taxon>
        <taxon>Alteromonadales</taxon>
        <taxon>Alteromonadaceae</taxon>
        <taxon>Aliiglaciecola</taxon>
    </lineage>
</organism>
<dbReference type="EMBL" id="BAEN01000036">
    <property type="protein sequence ID" value="GAC14369.1"/>
    <property type="molecule type" value="Genomic_DNA"/>
</dbReference>